<accession>I4LYK8</accession>
<comment type="caution">
    <text evidence="1">The sequence shown here is derived from an EMBL/GenBank/DDBJ whole genome shotgun (WGS) entry which is preliminary data.</text>
</comment>
<evidence type="ECO:0000313" key="1">
    <source>
        <dbReference type="EMBL" id="EIK82048.1"/>
    </source>
</evidence>
<dbReference type="EMBL" id="ADER01000003">
    <property type="protein sequence ID" value="EIK82048.1"/>
    <property type="molecule type" value="Genomic_DNA"/>
</dbReference>
<dbReference type="Proteomes" id="UP000004884">
    <property type="component" value="Unassembled WGS sequence"/>
</dbReference>
<name>I4LYK8_GARVA</name>
<reference evidence="1 2" key="1">
    <citation type="journal article" date="2012" name="J. Bacteriol.">
        <title>Comparative Genomic Analyses of 17 Clinical Isolates of Gardnerella vaginalis Provide Evidence of Multiple Genetically Isolated Clades Consistent with Subspeciation into Genovars.</title>
        <authorList>
            <person name="Ahmed A."/>
            <person name="Earl J."/>
            <person name="Retchless A."/>
            <person name="Hillier S."/>
            <person name="Rabe L."/>
            <person name="Cherpes T."/>
            <person name="Powell E."/>
            <person name="Janto B."/>
            <person name="Eutsey R."/>
            <person name="Hiller N.L."/>
            <person name="Boissy R."/>
            <person name="Dahlgreen M."/>
            <person name="Hall B."/>
            <person name="Costerton J."/>
            <person name="Post J.C."/>
            <person name="Hu F."/>
            <person name="Ehrlich G."/>
        </authorList>
    </citation>
    <scope>NUCLEOTIDE SEQUENCE [LARGE SCALE GENOMIC DNA]</scope>
    <source>
        <strain evidence="1 2">1400E</strain>
    </source>
</reference>
<evidence type="ECO:0000313" key="2">
    <source>
        <dbReference type="Proteomes" id="UP000004884"/>
    </source>
</evidence>
<organism evidence="1 2">
    <name type="scientific">Gardnerella vaginalis 1400E</name>
    <dbReference type="NCBI Taxonomy" id="698956"/>
    <lineage>
        <taxon>Bacteria</taxon>
        <taxon>Bacillati</taxon>
        <taxon>Actinomycetota</taxon>
        <taxon>Actinomycetes</taxon>
        <taxon>Bifidobacteriales</taxon>
        <taxon>Bifidobacteriaceae</taxon>
        <taxon>Gardnerella</taxon>
    </lineage>
</organism>
<proteinExistence type="predicted"/>
<sequence length="37" mass="4301">MHIVRTLHVTPLLPVGMVLWRNVTTNKIGIFWNRSIS</sequence>
<gene>
    <name evidence="1" type="ORF">CGSMWGv1400E_00569</name>
</gene>
<dbReference type="AlphaFoldDB" id="I4LYK8"/>
<protein>
    <submittedName>
        <fullName evidence="1">Uncharacterized protein</fullName>
    </submittedName>
</protein>